<accession>A0A8E2JYS6</accession>
<proteinExistence type="predicted"/>
<name>A0A8E2JYS6_9PEZI</name>
<dbReference type="AlphaFoldDB" id="A0A8E2JYS6"/>
<feature type="compositionally biased region" description="Polar residues" evidence="1">
    <location>
        <begin position="430"/>
        <end position="445"/>
    </location>
</feature>
<dbReference type="InterPro" id="IPR001130">
    <property type="entry name" value="TatD-like"/>
</dbReference>
<organism evidence="3 4">
    <name type="scientific">Glonium stellatum</name>
    <dbReference type="NCBI Taxonomy" id="574774"/>
    <lineage>
        <taxon>Eukaryota</taxon>
        <taxon>Fungi</taxon>
        <taxon>Dikarya</taxon>
        <taxon>Ascomycota</taxon>
        <taxon>Pezizomycotina</taxon>
        <taxon>Dothideomycetes</taxon>
        <taxon>Pleosporomycetidae</taxon>
        <taxon>Gloniales</taxon>
        <taxon>Gloniaceae</taxon>
        <taxon>Glonium</taxon>
    </lineage>
</organism>
<dbReference type="PANTHER" id="PTHR47345">
    <property type="entry name" value="CUT9-INTERACTING PROTEIN SCN1"/>
    <property type="match status" value="1"/>
</dbReference>
<reference evidence="3 4" key="1">
    <citation type="journal article" date="2016" name="Nat. Commun.">
        <title>Ectomycorrhizal ecology is imprinted in the genome of the dominant symbiotic fungus Cenococcum geophilum.</title>
        <authorList>
            <consortium name="DOE Joint Genome Institute"/>
            <person name="Peter M."/>
            <person name="Kohler A."/>
            <person name="Ohm R.A."/>
            <person name="Kuo A."/>
            <person name="Krutzmann J."/>
            <person name="Morin E."/>
            <person name="Arend M."/>
            <person name="Barry K.W."/>
            <person name="Binder M."/>
            <person name="Choi C."/>
            <person name="Clum A."/>
            <person name="Copeland A."/>
            <person name="Grisel N."/>
            <person name="Haridas S."/>
            <person name="Kipfer T."/>
            <person name="LaButti K."/>
            <person name="Lindquist E."/>
            <person name="Lipzen A."/>
            <person name="Maire R."/>
            <person name="Meier B."/>
            <person name="Mihaltcheva S."/>
            <person name="Molinier V."/>
            <person name="Murat C."/>
            <person name="Poggeler S."/>
            <person name="Quandt C.A."/>
            <person name="Sperisen C."/>
            <person name="Tritt A."/>
            <person name="Tisserant E."/>
            <person name="Crous P.W."/>
            <person name="Henrissat B."/>
            <person name="Nehls U."/>
            <person name="Egli S."/>
            <person name="Spatafora J.W."/>
            <person name="Grigoriev I.V."/>
            <person name="Martin F.M."/>
        </authorList>
    </citation>
    <scope>NUCLEOTIDE SEQUENCE [LARGE SCALE GENOMIC DNA]</scope>
    <source>
        <strain evidence="3 4">CBS 207.34</strain>
    </source>
</reference>
<dbReference type="InterPro" id="IPR032466">
    <property type="entry name" value="Metal_Hydrolase"/>
</dbReference>
<keyword evidence="3" id="KW-0378">Hydrolase</keyword>
<keyword evidence="2" id="KW-0472">Membrane</keyword>
<evidence type="ECO:0000256" key="1">
    <source>
        <dbReference type="SAM" id="MobiDB-lite"/>
    </source>
</evidence>
<keyword evidence="2" id="KW-1133">Transmembrane helix</keyword>
<keyword evidence="2" id="KW-0812">Transmembrane</keyword>
<dbReference type="PANTHER" id="PTHR47345:SF1">
    <property type="entry name" value="CUT9-INTERACTING PROTEIN SCN1"/>
    <property type="match status" value="1"/>
</dbReference>
<keyword evidence="4" id="KW-1185">Reference proteome</keyword>
<feature type="region of interest" description="Disordered" evidence="1">
    <location>
        <begin position="254"/>
        <end position="288"/>
    </location>
</feature>
<dbReference type="OrthoDB" id="413993at2759"/>
<dbReference type="InterPro" id="IPR053044">
    <property type="entry name" value="Metallo-hydrolase/TatD-type"/>
</dbReference>
<protein>
    <submittedName>
        <fullName evidence="3">Metallo-dependent hydrolase</fullName>
    </submittedName>
</protein>
<sequence>MALNDCIEGLEPFPWHLGVYDAHCHPTDTMSSITSLPEMKARILTVMATRGQDQELVAQTADKYGIKSGSIGSTPNSWSNEERMIPCFGWHPWFSHQMFDEDTYGDRDTLDKEAKISHYQSVLSPKHNVLSEEERRLFASLPDPRPFSQFLKQTKSYLESYPLALVGEIGLDRSFRIPVAWLPENENNRDGSLTPGGREGRKLSPYRVSIQHQKKLFKAQLNLAGEMQRAVSIHGVQAHGLVFETLHETWKGHEKKVLSKRQKKKQAENYNLSAEQEGDGDKKKQSFPKPFPPRICLHSYSGNSEAFKQYLSPAIPTEIYASFSTAINLSDRQDAASSNALEDLIRTVPDDRLLVESDLHTAGQRMDGHLEDMVRRLCEIKGWNLNEGVERLGRNWKRLPHNAGYIKEIQSLTSTMGILKKKKRKERQMTPHQSNAEPYPTSSSHPAVVTTADKEFSLTRNGLRVRTGLREEPVLINEPPPPPPAEINSTEAAQLQSEIGRQMEAKGTQVINNGSSADAWNLAIVASSVTITVTAVVSFTLGYMVRDKVAHSSPRRHGDS</sequence>
<evidence type="ECO:0000313" key="3">
    <source>
        <dbReference type="EMBL" id="OCL14164.1"/>
    </source>
</evidence>
<dbReference type="Proteomes" id="UP000250140">
    <property type="component" value="Unassembled WGS sequence"/>
</dbReference>
<feature type="region of interest" description="Disordered" evidence="1">
    <location>
        <begin position="421"/>
        <end position="447"/>
    </location>
</feature>
<dbReference type="Pfam" id="PF01026">
    <property type="entry name" value="TatD_DNase"/>
    <property type="match status" value="1"/>
</dbReference>
<dbReference type="Gene3D" id="3.20.20.140">
    <property type="entry name" value="Metal-dependent hydrolases"/>
    <property type="match status" value="1"/>
</dbReference>
<gene>
    <name evidence="3" type="ORF">AOQ84DRAFT_435860</name>
</gene>
<evidence type="ECO:0000256" key="2">
    <source>
        <dbReference type="SAM" id="Phobius"/>
    </source>
</evidence>
<feature type="transmembrane region" description="Helical" evidence="2">
    <location>
        <begin position="519"/>
        <end position="545"/>
    </location>
</feature>
<dbReference type="GO" id="GO:0016788">
    <property type="term" value="F:hydrolase activity, acting on ester bonds"/>
    <property type="evidence" value="ECO:0007669"/>
    <property type="project" value="InterPro"/>
</dbReference>
<evidence type="ECO:0000313" key="4">
    <source>
        <dbReference type="Proteomes" id="UP000250140"/>
    </source>
</evidence>
<dbReference type="SUPFAM" id="SSF51556">
    <property type="entry name" value="Metallo-dependent hydrolases"/>
    <property type="match status" value="1"/>
</dbReference>
<dbReference type="EMBL" id="KV748609">
    <property type="protein sequence ID" value="OCL14164.1"/>
    <property type="molecule type" value="Genomic_DNA"/>
</dbReference>